<comment type="similarity">
    <text evidence="2 6">Belongs to the metallo-dependent hydrolases superfamily. DHOase family. Class I DHOase subfamily.</text>
</comment>
<evidence type="ECO:0000256" key="2">
    <source>
        <dbReference type="ARBA" id="ARBA00010286"/>
    </source>
</evidence>
<keyword evidence="3 6" id="KW-0479">Metal-binding</keyword>
<dbReference type="PROSITE" id="PS00482">
    <property type="entry name" value="DIHYDROOROTASE_1"/>
    <property type="match status" value="1"/>
</dbReference>
<feature type="binding site" evidence="6">
    <location>
        <position position="158"/>
    </location>
    <ligand>
        <name>Zn(2+)</name>
        <dbReference type="ChEBI" id="CHEBI:29105"/>
        <label>2</label>
    </ligand>
</feature>
<dbReference type="InterPro" id="IPR024403">
    <property type="entry name" value="DHOase_cat"/>
</dbReference>
<dbReference type="GO" id="GO:0006145">
    <property type="term" value="P:purine nucleobase catabolic process"/>
    <property type="evidence" value="ECO:0007669"/>
    <property type="project" value="TreeGrafter"/>
</dbReference>
<dbReference type="GO" id="GO:0004038">
    <property type="term" value="F:allantoinase activity"/>
    <property type="evidence" value="ECO:0007669"/>
    <property type="project" value="TreeGrafter"/>
</dbReference>
<comment type="function">
    <text evidence="1 6">Catalyzes the reversible cyclization of carbamoyl aspartate to dihydroorotate.</text>
</comment>
<comment type="cofactor">
    <cofactor evidence="6">
        <name>Zn(2+)</name>
        <dbReference type="ChEBI" id="CHEBI:29105"/>
    </cofactor>
    <text evidence="6">Binds 2 Zn(2+) ions per subunit.</text>
</comment>
<evidence type="ECO:0000256" key="6">
    <source>
        <dbReference type="HAMAP-Rule" id="MF_00220"/>
    </source>
</evidence>
<dbReference type="GO" id="GO:0004151">
    <property type="term" value="F:dihydroorotase activity"/>
    <property type="evidence" value="ECO:0007669"/>
    <property type="project" value="UniProtKB-UniRule"/>
</dbReference>
<accession>A0A7C2TJY1</accession>
<reference evidence="8" key="1">
    <citation type="journal article" date="2020" name="mSystems">
        <title>Genome- and Community-Level Interaction Insights into Carbon Utilization and Element Cycling Functions of Hydrothermarchaeota in Hydrothermal Sediment.</title>
        <authorList>
            <person name="Zhou Z."/>
            <person name="Liu Y."/>
            <person name="Xu W."/>
            <person name="Pan J."/>
            <person name="Luo Z.H."/>
            <person name="Li M."/>
        </authorList>
    </citation>
    <scope>NUCLEOTIDE SEQUENCE [LARGE SCALE GENOMIC DNA]</scope>
    <source>
        <strain evidence="8">SpSt-1224</strain>
    </source>
</reference>
<dbReference type="Gene3D" id="2.30.40.10">
    <property type="entry name" value="Urease, subunit C, domain 1"/>
    <property type="match status" value="1"/>
</dbReference>
<evidence type="ECO:0000256" key="5">
    <source>
        <dbReference type="ARBA" id="ARBA00022975"/>
    </source>
</evidence>
<dbReference type="CDD" id="cd01317">
    <property type="entry name" value="DHOase_IIa"/>
    <property type="match status" value="1"/>
</dbReference>
<feature type="binding site" evidence="6">
    <location>
        <position position="69"/>
    </location>
    <ligand>
        <name>Zn(2+)</name>
        <dbReference type="ChEBI" id="CHEBI:29105"/>
        <label>1</label>
    </ligand>
</feature>
<keyword evidence="4 6" id="KW-0378">Hydrolase</keyword>
<evidence type="ECO:0000256" key="3">
    <source>
        <dbReference type="ARBA" id="ARBA00022723"/>
    </source>
</evidence>
<dbReference type="InterPro" id="IPR050138">
    <property type="entry name" value="DHOase/Allantoinase_Hydrolase"/>
</dbReference>
<keyword evidence="5 6" id="KW-0665">Pyrimidine biosynthesis</keyword>
<feature type="binding site" evidence="6">
    <location>
        <position position="238"/>
    </location>
    <ligand>
        <name>Zn(2+)</name>
        <dbReference type="ChEBI" id="CHEBI:29105"/>
        <label>2</label>
    </ligand>
</feature>
<dbReference type="AlphaFoldDB" id="A0A7C2TJY1"/>
<organism evidence="8">
    <name type="scientific">Desulfurivibrio alkaliphilus</name>
    <dbReference type="NCBI Taxonomy" id="427923"/>
    <lineage>
        <taxon>Bacteria</taxon>
        <taxon>Pseudomonadati</taxon>
        <taxon>Thermodesulfobacteriota</taxon>
        <taxon>Desulfobulbia</taxon>
        <taxon>Desulfobulbales</taxon>
        <taxon>Desulfobulbaceae</taxon>
        <taxon>Desulfurivibrio</taxon>
    </lineage>
</organism>
<dbReference type="PROSITE" id="PS00483">
    <property type="entry name" value="DIHYDROOROTASE_2"/>
    <property type="match status" value="1"/>
</dbReference>
<evidence type="ECO:0000259" key="7">
    <source>
        <dbReference type="Pfam" id="PF12890"/>
    </source>
</evidence>
<dbReference type="SUPFAM" id="SSF51338">
    <property type="entry name" value="Composite domain of metallo-dependent hydrolases"/>
    <property type="match status" value="1"/>
</dbReference>
<comment type="caution">
    <text evidence="8">The sequence shown here is derived from an EMBL/GenBank/DDBJ whole genome shotgun (WGS) entry which is preliminary data.</text>
</comment>
<dbReference type="GO" id="GO:0005737">
    <property type="term" value="C:cytoplasm"/>
    <property type="evidence" value="ECO:0007669"/>
    <property type="project" value="TreeGrafter"/>
</dbReference>
<evidence type="ECO:0000256" key="4">
    <source>
        <dbReference type="ARBA" id="ARBA00022801"/>
    </source>
</evidence>
<comment type="pathway">
    <text evidence="6">Pyrimidine metabolism; UMP biosynthesis via de novo pathway; (S)-dihydroorotate from bicarbonate: step 3/3.</text>
</comment>
<dbReference type="Gene3D" id="3.20.20.140">
    <property type="entry name" value="Metal-dependent hydrolases"/>
    <property type="match status" value="1"/>
</dbReference>
<protein>
    <recommendedName>
        <fullName evidence="6">Dihydroorotase</fullName>
        <shortName evidence="6">DHOase</shortName>
        <ecNumber evidence="6">3.5.2.3</ecNumber>
    </recommendedName>
</protein>
<gene>
    <name evidence="6" type="primary">pyrC</name>
    <name evidence="8" type="ORF">ENN98_05670</name>
</gene>
<feature type="binding site" evidence="6">
    <location>
        <position position="101"/>
    </location>
    <ligand>
        <name>substrate</name>
    </ligand>
</feature>
<dbReference type="GO" id="GO:0008270">
    <property type="term" value="F:zinc ion binding"/>
    <property type="evidence" value="ECO:0007669"/>
    <property type="project" value="UniProtKB-UniRule"/>
</dbReference>
<dbReference type="GO" id="GO:0044205">
    <property type="term" value="P:'de novo' UMP biosynthetic process"/>
    <property type="evidence" value="ECO:0007669"/>
    <property type="project" value="UniProtKB-UniRule"/>
</dbReference>
<comment type="catalytic activity">
    <reaction evidence="6">
        <text>(S)-dihydroorotate + H2O = N-carbamoyl-L-aspartate + H(+)</text>
        <dbReference type="Rhea" id="RHEA:24296"/>
        <dbReference type="ChEBI" id="CHEBI:15377"/>
        <dbReference type="ChEBI" id="CHEBI:15378"/>
        <dbReference type="ChEBI" id="CHEBI:30864"/>
        <dbReference type="ChEBI" id="CHEBI:32814"/>
        <dbReference type="EC" id="3.5.2.3"/>
    </reaction>
</comment>
<feature type="domain" description="Dihydroorotase catalytic" evidence="7">
    <location>
        <begin position="59"/>
        <end position="243"/>
    </location>
</feature>
<feature type="binding site" evidence="6">
    <location>
        <position position="284"/>
    </location>
    <ligand>
        <name>substrate</name>
    </ligand>
</feature>
<keyword evidence="6" id="KW-0862">Zinc</keyword>
<evidence type="ECO:0000313" key="8">
    <source>
        <dbReference type="EMBL" id="HET98165.1"/>
    </source>
</evidence>
<dbReference type="InterPro" id="IPR004722">
    <property type="entry name" value="DHOase"/>
</dbReference>
<feature type="active site" evidence="6">
    <location>
        <position position="311"/>
    </location>
</feature>
<dbReference type="PANTHER" id="PTHR43668">
    <property type="entry name" value="ALLANTOINASE"/>
    <property type="match status" value="1"/>
</dbReference>
<feature type="binding site" evidence="6">
    <location>
        <position position="315"/>
    </location>
    <ligand>
        <name>substrate</name>
    </ligand>
</feature>
<evidence type="ECO:0000256" key="1">
    <source>
        <dbReference type="ARBA" id="ARBA00002368"/>
    </source>
</evidence>
<dbReference type="Pfam" id="PF12890">
    <property type="entry name" value="DHOase"/>
    <property type="match status" value="1"/>
</dbReference>
<dbReference type="Proteomes" id="UP000885986">
    <property type="component" value="Unassembled WGS sequence"/>
</dbReference>
<feature type="binding site" evidence="6">
    <location>
        <position position="311"/>
    </location>
    <ligand>
        <name>Zn(2+)</name>
        <dbReference type="ChEBI" id="CHEBI:29105"/>
        <label>1</label>
    </ligand>
</feature>
<dbReference type="EMBL" id="DSDS01000132">
    <property type="protein sequence ID" value="HET98165.1"/>
    <property type="molecule type" value="Genomic_DNA"/>
</dbReference>
<dbReference type="HAMAP" id="MF_00220_B">
    <property type="entry name" value="PyrC_classI_B"/>
    <property type="match status" value="1"/>
</dbReference>
<dbReference type="EC" id="3.5.2.3" evidence="6"/>
<dbReference type="UniPathway" id="UPA00070">
    <property type="reaction ID" value="UER00117"/>
</dbReference>
<dbReference type="PANTHER" id="PTHR43668:SF2">
    <property type="entry name" value="ALLANTOINASE"/>
    <property type="match status" value="1"/>
</dbReference>
<dbReference type="InterPro" id="IPR002195">
    <property type="entry name" value="Dihydroorotase_CS"/>
</dbReference>
<comment type="caution">
    <text evidence="6">Lacks conserved residue(s) required for the propagation of feature annotation.</text>
</comment>
<feature type="binding site" evidence="6">
    <location>
        <position position="67"/>
    </location>
    <ligand>
        <name>Zn(2+)</name>
        <dbReference type="ChEBI" id="CHEBI:29105"/>
        <label>1</label>
    </ligand>
</feature>
<dbReference type="InterPro" id="IPR032466">
    <property type="entry name" value="Metal_Hydrolase"/>
</dbReference>
<dbReference type="InterPro" id="IPR011059">
    <property type="entry name" value="Metal-dep_hydrolase_composite"/>
</dbReference>
<proteinExistence type="inferred from homology"/>
<feature type="binding site" evidence="6">
    <location>
        <position position="158"/>
    </location>
    <ligand>
        <name>Zn(2+)</name>
        <dbReference type="ChEBI" id="CHEBI:29105"/>
        <label>1</label>
    </ligand>
</feature>
<sequence length="429" mass="45242">METPILIENARLLDPASGLDGTGYLLVRDGEIALLGNGAPAEAALPADLRRIDGSGCWLTPGLIDLHVHLREPGDEHKETIASGTAAAAAGGFTAVACMPNTRPVNDSPAVTALIMAAAAQACARVYPVGAISLGSKGETLAPFGELARAGVRAVSDDGCPVSNSQLMRRALEYAGDHGLLLISHPEDESLSRNGVMNEGDISTRLGLRGIPPVAEEIMIYRDLALAEYTGRPLHLAHVSTGEAVALIRRAKARGVKVTAETAPHYFTLTEEAVGDYDTRAKMNPPLRGAADRAAIKAALADGTLDAIATDHAPHSGLEKDLEFELAANGIIGLESSLPLSLALVREGLITPLRLVELLSTNPARILGVPGGRLAVGEPADLTLIDPQRKFIFRAVELKSRSRNSPFLDWELEGKAILTVLAGRITHRQ</sequence>
<feature type="binding site" evidence="6">
    <location>
        <begin position="69"/>
        <end position="71"/>
    </location>
    <ligand>
        <name>substrate</name>
    </ligand>
</feature>
<dbReference type="SUPFAM" id="SSF51556">
    <property type="entry name" value="Metallo-dependent hydrolases"/>
    <property type="match status" value="1"/>
</dbReference>
<dbReference type="NCBIfam" id="TIGR00857">
    <property type="entry name" value="pyrC_multi"/>
    <property type="match status" value="1"/>
</dbReference>
<name>A0A7C2TJY1_9BACT</name>
<feature type="binding site" evidence="6">
    <location>
        <position position="185"/>
    </location>
    <ligand>
        <name>Zn(2+)</name>
        <dbReference type="ChEBI" id="CHEBI:29105"/>
        <label>2</label>
    </ligand>
</feature>